<proteinExistence type="predicted"/>
<feature type="compositionally biased region" description="Low complexity" evidence="1">
    <location>
        <begin position="763"/>
        <end position="773"/>
    </location>
</feature>
<protein>
    <submittedName>
        <fullName evidence="2">Uncharacterized protein</fullName>
    </submittedName>
</protein>
<accession>A0A244ES47</accession>
<dbReference type="EMBL" id="MTSA01000009">
    <property type="protein sequence ID" value="OUM06830.1"/>
    <property type="molecule type" value="Genomic_DNA"/>
</dbReference>
<evidence type="ECO:0000313" key="2">
    <source>
        <dbReference type="EMBL" id="OUM06830.1"/>
    </source>
</evidence>
<sequence length="1267" mass="136144">MGAHRDNARMALAAALDPDSCRVDERDHRDRLAFAADFATLVLYYDKSNRVAGEWSRFFLKDPAILMAAISKTEPGSYYAGACAGLSGRSPEVRDVANIGAASQLCVLTSNMLVLLDRWLHFMNQSPDSYVLHAFLNARIGSSLAGLLWGLVAWQQALSISSHGSVAPPDRQLFAGFEPVWHEVRDYSAVEASLVAPTLEAIYASLQQIYQQVFSIFTQVVGYAGHAFKECQNLPTRYADTALLMAFSELMEVQQREINGLGRKHLDFYYRQVLLQNPRPAQADQVHVCLSLAPRYNTFTLPAGTLFKAGTYADGSDIIFVNDQQAQLSRAAIAQVRTLYYPVGEPDALLYSATVSDPGKLVQDPVHGTRYWDAFGNDQGVAVEQGFAIASPMLLLQSGKRSITITLGLMSDETPVTGFPDAGCRYFFSTEKAWLQVTPEKTVGTAVEGVVTLHFELRDSAPAIVAFGTAIDGFASQWPMFKVLPGPAQRLDKPCSLATVSISVSVEGFTRLVLASDSSVLPSTGIVQPFGPVPVVGQNFYVGSNECFAKPLSEFGLSMTWEGLPADLKHYYQAYNAYTAVEASGTDAAVDPGVFSVCWQMLKNKSWPLLQVSPTLPDATRIGVTPLFQQQDATSDQTSAVATDPTPATSVFNIFPEPGLAHPDSDSVFPAAPQLALAPLPPVRLAENGYVRLQLVNPPWAFGHSLYPKVVASVSLHNAQSLIQSATTRRESLFSKLCRAFMRVMSNATTTKPTTPQTPPPASGSVPASGAASDSLLELPNPPYAPVLQKLVARYKASVSLDIVRSGQDENHPLEIYHYGSFRPYLAYDAQRPDLGCGFAQLTPQVAKTQVATQEDIRHRRLPLYPGVAGSGSLYLALSNLVAPGSLSLFLNILTDEHRVVSASERAACFYWTADGWAALDVVDDGTCNLSCSGIITLEIPATSAATQAAGGASWLASPVMPAEGFWLAIAAPCNAPNVRVTCLNTQGVTLRRCSVVSVPEGETPVISPGSIVSTLQKCVQVAGVAQPFASSGGLPSEGSASYDQANSFYRRVSMRLNHKDRASSHSNYIEMALQACPELYCAQRSASQTRKGAVSIGLVNGYPDATHPDAFRPLVNAAAQLAIQTFIARRTSAMAVVGVRNLDHQVVRVQATLVLSPAASSNAVLKDLNQRLRLYLSPWIASDRPQMDIASGLSRSELASVINQHPDVLGVSSLQLLLVPVGQGAECGVPVLADPLLAAGGCLLVSAEHHLLHDGSEQTSMEARHG</sequence>
<evidence type="ECO:0000256" key="1">
    <source>
        <dbReference type="SAM" id="MobiDB-lite"/>
    </source>
</evidence>
<organism evidence="2 3">
    <name type="scientific">Pseudomonas syringae</name>
    <dbReference type="NCBI Taxonomy" id="317"/>
    <lineage>
        <taxon>Bacteria</taxon>
        <taxon>Pseudomonadati</taxon>
        <taxon>Pseudomonadota</taxon>
        <taxon>Gammaproteobacteria</taxon>
        <taxon>Pseudomonadales</taxon>
        <taxon>Pseudomonadaceae</taxon>
        <taxon>Pseudomonas</taxon>
    </lineage>
</organism>
<dbReference type="Proteomes" id="UP000195128">
    <property type="component" value="Unassembled WGS sequence"/>
</dbReference>
<reference evidence="2 3" key="1">
    <citation type="submission" date="2017-01" db="EMBL/GenBank/DDBJ databases">
        <authorList>
            <person name="Mah S.A."/>
            <person name="Swanson W.J."/>
            <person name="Moy G.W."/>
            <person name="Vacquier V.D."/>
        </authorList>
    </citation>
    <scope>NUCLEOTIDE SEQUENCE [LARGE SCALE GENOMIC DNA]</scope>
    <source>
        <strain evidence="2">PDD-32b-74</strain>
    </source>
</reference>
<gene>
    <name evidence="2" type="ORF">BW686_12905</name>
</gene>
<dbReference type="OrthoDB" id="9762853at2"/>
<name>A0A244ES47_PSESX</name>
<comment type="caution">
    <text evidence="2">The sequence shown here is derived from an EMBL/GenBank/DDBJ whole genome shotgun (WGS) entry which is preliminary data.</text>
</comment>
<dbReference type="AlphaFoldDB" id="A0A244ES47"/>
<feature type="region of interest" description="Disordered" evidence="1">
    <location>
        <begin position="748"/>
        <end position="773"/>
    </location>
</feature>
<evidence type="ECO:0000313" key="3">
    <source>
        <dbReference type="Proteomes" id="UP000195128"/>
    </source>
</evidence>